<reference evidence="7" key="1">
    <citation type="submission" date="2021-04" db="EMBL/GenBank/DDBJ databases">
        <title>Genome seq and assembly of Bacillus sp.</title>
        <authorList>
            <person name="Chhetri G."/>
        </authorList>
    </citation>
    <scope>NUCLEOTIDE SEQUENCE</scope>
    <source>
        <strain evidence="7">RG28</strain>
    </source>
</reference>
<accession>A0A940NHA0</accession>
<organism evidence="7 8">
    <name type="scientific">Gottfriedia endophytica</name>
    <dbReference type="NCBI Taxonomy" id="2820819"/>
    <lineage>
        <taxon>Bacteria</taxon>
        <taxon>Bacillati</taxon>
        <taxon>Bacillota</taxon>
        <taxon>Bacilli</taxon>
        <taxon>Bacillales</taxon>
        <taxon>Bacillaceae</taxon>
        <taxon>Gottfriedia</taxon>
    </lineage>
</organism>
<protein>
    <recommendedName>
        <fullName evidence="3">Probable multidrug resistance protein NorM</fullName>
    </recommendedName>
    <alternativeName>
        <fullName evidence="5">Multidrug-efflux transporter</fullName>
    </alternativeName>
</protein>
<sequence>MDGWFKEYRRWSYILSAIAMTSITGILAFTSPWIGILFTHDEKVLHLLMIILFIDTISQPFLASVTIDTSVVQAGGNSKFSMIVTMIGIWVIRTFGVYLFAWKLGFGLPAVWISIAADNAFRAGLFAWYRKKKKVIRDLGNL</sequence>
<feature type="transmembrane region" description="Helical" evidence="6">
    <location>
        <begin position="106"/>
        <end position="129"/>
    </location>
</feature>
<evidence type="ECO:0000313" key="8">
    <source>
        <dbReference type="Proteomes" id="UP000682134"/>
    </source>
</evidence>
<comment type="caution">
    <text evidence="7">The sequence shown here is derived from an EMBL/GenBank/DDBJ whole genome shotgun (WGS) entry which is preliminary data.</text>
</comment>
<dbReference type="GO" id="GO:0015297">
    <property type="term" value="F:antiporter activity"/>
    <property type="evidence" value="ECO:0007669"/>
    <property type="project" value="InterPro"/>
</dbReference>
<proteinExistence type="inferred from homology"/>
<feature type="transmembrane region" description="Helical" evidence="6">
    <location>
        <begin position="80"/>
        <end position="100"/>
    </location>
</feature>
<dbReference type="EMBL" id="JAGIYQ010000005">
    <property type="protein sequence ID" value="MBP0725379.1"/>
    <property type="molecule type" value="Genomic_DNA"/>
</dbReference>
<dbReference type="GO" id="GO:0005886">
    <property type="term" value="C:plasma membrane"/>
    <property type="evidence" value="ECO:0007669"/>
    <property type="project" value="TreeGrafter"/>
</dbReference>
<keyword evidence="4" id="KW-0813">Transport</keyword>
<dbReference type="PANTHER" id="PTHR43298">
    <property type="entry name" value="MULTIDRUG RESISTANCE PROTEIN NORM-RELATED"/>
    <property type="match status" value="1"/>
</dbReference>
<dbReference type="RefSeq" id="WP_209404876.1">
    <property type="nucleotide sequence ID" value="NZ_JAGIYQ010000005.1"/>
</dbReference>
<feature type="transmembrane region" description="Helical" evidence="6">
    <location>
        <begin position="44"/>
        <end position="68"/>
    </location>
</feature>
<keyword evidence="8" id="KW-1185">Reference proteome</keyword>
<comment type="function">
    <text evidence="1">Multidrug efflux pump.</text>
</comment>
<evidence type="ECO:0000256" key="3">
    <source>
        <dbReference type="ARBA" id="ARBA00020268"/>
    </source>
</evidence>
<keyword evidence="6" id="KW-0812">Transmembrane</keyword>
<feature type="transmembrane region" description="Helical" evidence="6">
    <location>
        <begin position="12"/>
        <end position="38"/>
    </location>
</feature>
<keyword evidence="6" id="KW-0472">Membrane</keyword>
<keyword evidence="6" id="KW-1133">Transmembrane helix</keyword>
<dbReference type="PANTHER" id="PTHR43298:SF2">
    <property type="entry name" value="FMN_FAD EXPORTER YEEO-RELATED"/>
    <property type="match status" value="1"/>
</dbReference>
<dbReference type="Proteomes" id="UP000682134">
    <property type="component" value="Unassembled WGS sequence"/>
</dbReference>
<dbReference type="GO" id="GO:0042910">
    <property type="term" value="F:xenobiotic transmembrane transporter activity"/>
    <property type="evidence" value="ECO:0007669"/>
    <property type="project" value="InterPro"/>
</dbReference>
<name>A0A940NHA0_9BACI</name>
<dbReference type="Pfam" id="PF01554">
    <property type="entry name" value="MatE"/>
    <property type="match status" value="1"/>
</dbReference>
<comment type="similarity">
    <text evidence="2">Belongs to the multi antimicrobial extrusion (MATE) (TC 2.A.66.1) family.</text>
</comment>
<dbReference type="AlphaFoldDB" id="A0A940NHA0"/>
<dbReference type="InterPro" id="IPR050222">
    <property type="entry name" value="MATE_MdtK"/>
</dbReference>
<evidence type="ECO:0000256" key="4">
    <source>
        <dbReference type="ARBA" id="ARBA00022448"/>
    </source>
</evidence>
<gene>
    <name evidence="7" type="ORF">J5Y03_09285</name>
</gene>
<evidence type="ECO:0000256" key="5">
    <source>
        <dbReference type="ARBA" id="ARBA00031636"/>
    </source>
</evidence>
<evidence type="ECO:0000256" key="2">
    <source>
        <dbReference type="ARBA" id="ARBA00010199"/>
    </source>
</evidence>
<evidence type="ECO:0000256" key="6">
    <source>
        <dbReference type="SAM" id="Phobius"/>
    </source>
</evidence>
<dbReference type="InterPro" id="IPR002528">
    <property type="entry name" value="MATE_fam"/>
</dbReference>
<evidence type="ECO:0000256" key="1">
    <source>
        <dbReference type="ARBA" id="ARBA00003408"/>
    </source>
</evidence>
<evidence type="ECO:0000313" key="7">
    <source>
        <dbReference type="EMBL" id="MBP0725379.1"/>
    </source>
</evidence>